<comment type="similarity">
    <text evidence="2">Belongs to the autoinducer-2 exporter (AI-2E) (TC 2.A.86) family.</text>
</comment>
<dbReference type="STRING" id="414048.SAMN04489864_105247"/>
<protein>
    <submittedName>
        <fullName evidence="7">Predicted PurR-regulated permease PerM</fullName>
    </submittedName>
</protein>
<dbReference type="Proteomes" id="UP000199666">
    <property type="component" value="Unassembled WGS sequence"/>
</dbReference>
<proteinExistence type="inferred from homology"/>
<keyword evidence="3 6" id="KW-0812">Transmembrane</keyword>
<evidence type="ECO:0000256" key="6">
    <source>
        <dbReference type="SAM" id="Phobius"/>
    </source>
</evidence>
<feature type="transmembrane region" description="Helical" evidence="6">
    <location>
        <begin position="290"/>
        <end position="323"/>
    </location>
</feature>
<dbReference type="PANTHER" id="PTHR21716">
    <property type="entry name" value="TRANSMEMBRANE PROTEIN"/>
    <property type="match status" value="1"/>
</dbReference>
<evidence type="ECO:0000256" key="4">
    <source>
        <dbReference type="ARBA" id="ARBA00022989"/>
    </source>
</evidence>
<feature type="transmembrane region" description="Helical" evidence="6">
    <location>
        <begin position="135"/>
        <end position="161"/>
    </location>
</feature>
<dbReference type="RefSeq" id="WP_090993782.1">
    <property type="nucleotide sequence ID" value="NZ_FOPP01000005.1"/>
</dbReference>
<keyword evidence="8" id="KW-1185">Reference proteome</keyword>
<reference evidence="7 8" key="1">
    <citation type="submission" date="2016-10" db="EMBL/GenBank/DDBJ databases">
        <authorList>
            <person name="de Groot N.N."/>
        </authorList>
    </citation>
    <scope>NUCLEOTIDE SEQUENCE [LARGE SCALE GENOMIC DNA]</scope>
    <source>
        <strain evidence="7 8">DSM 18684</strain>
    </source>
</reference>
<comment type="subcellular location">
    <subcellularLocation>
        <location evidence="1">Membrane</location>
        <topology evidence="1">Multi-pass membrane protein</topology>
    </subcellularLocation>
</comment>
<gene>
    <name evidence="7" type="ORF">SAMN04489864_105247</name>
</gene>
<evidence type="ECO:0000256" key="5">
    <source>
        <dbReference type="ARBA" id="ARBA00023136"/>
    </source>
</evidence>
<dbReference type="PANTHER" id="PTHR21716:SF4">
    <property type="entry name" value="TRANSMEMBRANE PROTEIN 245"/>
    <property type="match status" value="1"/>
</dbReference>
<feature type="transmembrane region" description="Helical" evidence="6">
    <location>
        <begin position="224"/>
        <end position="250"/>
    </location>
</feature>
<feature type="transmembrane region" description="Helical" evidence="6">
    <location>
        <begin position="12"/>
        <end position="28"/>
    </location>
</feature>
<dbReference type="Pfam" id="PF01594">
    <property type="entry name" value="AI-2E_transport"/>
    <property type="match status" value="1"/>
</dbReference>
<sequence length="350" mass="39412">MSIFTYKQRNNINLVIIIALGCLIAYSLQGIFGSILSTLVLYTILRPAYIHFAEVKKWNKSFTAISLLFLSLIVLVLPFYALSSMVIAKITELNNNQIYFTNLLNKIKHLFEFSENATQMIEDGLKKAGTWATGLFPSLITGVFNIVFGLLLMYFLLYFMLVERDSFENALLKYAPFREQNAKRFAEEMRNTTYANVVGQGFIAIVQGSLVSLCFYVLGYSDPVFWGVITTFISFVPILGPPVVFVPAALLQIADGNNFAGWAMLIFGFVVIINIDNVLRFMIAKKVGNIHPVITVIGVVIGIPLFGILGLVFGPLLFSYFFLLIRIYEKSAKATERLDRIKTIQEHDEL</sequence>
<dbReference type="PROSITE" id="PS51257">
    <property type="entry name" value="PROKAR_LIPOPROTEIN"/>
    <property type="match status" value="1"/>
</dbReference>
<evidence type="ECO:0000256" key="2">
    <source>
        <dbReference type="ARBA" id="ARBA00009773"/>
    </source>
</evidence>
<keyword evidence="5 6" id="KW-0472">Membrane</keyword>
<feature type="transmembrane region" description="Helical" evidence="6">
    <location>
        <begin position="262"/>
        <end position="284"/>
    </location>
</feature>
<accession>A0A1I2XIK6</accession>
<dbReference type="EMBL" id="FOPP01000005">
    <property type="protein sequence ID" value="SFH12907.1"/>
    <property type="molecule type" value="Genomic_DNA"/>
</dbReference>
<evidence type="ECO:0000313" key="8">
    <source>
        <dbReference type="Proteomes" id="UP000199666"/>
    </source>
</evidence>
<organism evidence="7 8">
    <name type="scientific">Pedobacter insulae</name>
    <dbReference type="NCBI Taxonomy" id="414048"/>
    <lineage>
        <taxon>Bacteria</taxon>
        <taxon>Pseudomonadati</taxon>
        <taxon>Bacteroidota</taxon>
        <taxon>Sphingobacteriia</taxon>
        <taxon>Sphingobacteriales</taxon>
        <taxon>Sphingobacteriaceae</taxon>
        <taxon>Pedobacter</taxon>
    </lineage>
</organism>
<dbReference type="OrthoDB" id="9773730at2"/>
<name>A0A1I2XIK6_9SPHI</name>
<evidence type="ECO:0000313" key="7">
    <source>
        <dbReference type="EMBL" id="SFH12907.1"/>
    </source>
</evidence>
<dbReference type="AlphaFoldDB" id="A0A1I2XIK6"/>
<keyword evidence="4 6" id="KW-1133">Transmembrane helix</keyword>
<evidence type="ECO:0000256" key="3">
    <source>
        <dbReference type="ARBA" id="ARBA00022692"/>
    </source>
</evidence>
<evidence type="ECO:0000256" key="1">
    <source>
        <dbReference type="ARBA" id="ARBA00004141"/>
    </source>
</evidence>
<feature type="transmembrane region" description="Helical" evidence="6">
    <location>
        <begin position="64"/>
        <end position="87"/>
    </location>
</feature>
<dbReference type="InterPro" id="IPR002549">
    <property type="entry name" value="AI-2E-like"/>
</dbReference>
<feature type="transmembrane region" description="Helical" evidence="6">
    <location>
        <begin position="193"/>
        <end position="218"/>
    </location>
</feature>
<dbReference type="GO" id="GO:0016020">
    <property type="term" value="C:membrane"/>
    <property type="evidence" value="ECO:0007669"/>
    <property type="project" value="UniProtKB-SubCell"/>
</dbReference>